<protein>
    <submittedName>
        <fullName evidence="3">Poly(Glycerol-phosphate) alpha-glucosyltransferase</fullName>
        <ecNumber evidence="3">2.4.1.52</ecNumber>
    </submittedName>
</protein>
<dbReference type="EMBL" id="UOFH01000195">
    <property type="protein sequence ID" value="VAW61756.1"/>
    <property type="molecule type" value="Genomic_DNA"/>
</dbReference>
<feature type="domain" description="Glycosyltransferase subfamily 4-like N-terminal" evidence="2">
    <location>
        <begin position="24"/>
        <end position="162"/>
    </location>
</feature>
<dbReference type="PANTHER" id="PTHR12526">
    <property type="entry name" value="GLYCOSYLTRANSFERASE"/>
    <property type="match status" value="1"/>
</dbReference>
<dbReference type="InterPro" id="IPR001296">
    <property type="entry name" value="Glyco_trans_1"/>
</dbReference>
<dbReference type="EC" id="2.4.1.52" evidence="3"/>
<gene>
    <name evidence="3" type="ORF">MNBD_GAMMA08-1023</name>
</gene>
<evidence type="ECO:0000259" key="1">
    <source>
        <dbReference type="Pfam" id="PF00534"/>
    </source>
</evidence>
<evidence type="ECO:0000259" key="2">
    <source>
        <dbReference type="Pfam" id="PF13439"/>
    </source>
</evidence>
<organism evidence="3">
    <name type="scientific">hydrothermal vent metagenome</name>
    <dbReference type="NCBI Taxonomy" id="652676"/>
    <lineage>
        <taxon>unclassified sequences</taxon>
        <taxon>metagenomes</taxon>
        <taxon>ecological metagenomes</taxon>
    </lineage>
</organism>
<keyword evidence="3" id="KW-0808">Transferase</keyword>
<dbReference type="SUPFAM" id="SSF53756">
    <property type="entry name" value="UDP-Glycosyltransferase/glycogen phosphorylase"/>
    <property type="match status" value="1"/>
</dbReference>
<dbReference type="GO" id="GO:0047265">
    <property type="term" value="F:poly(glycerol-phosphate) alpha-glucosyltransferase activity"/>
    <property type="evidence" value="ECO:0007669"/>
    <property type="project" value="UniProtKB-EC"/>
</dbReference>
<dbReference type="CDD" id="cd03801">
    <property type="entry name" value="GT4_PimA-like"/>
    <property type="match status" value="1"/>
</dbReference>
<evidence type="ECO:0000313" key="3">
    <source>
        <dbReference type="EMBL" id="VAW61756.1"/>
    </source>
</evidence>
<dbReference type="PANTHER" id="PTHR12526:SF630">
    <property type="entry name" value="GLYCOSYLTRANSFERASE"/>
    <property type="match status" value="1"/>
</dbReference>
<name>A0A3B0Y037_9ZZZZ</name>
<proteinExistence type="predicted"/>
<dbReference type="Gene3D" id="3.40.50.2000">
    <property type="entry name" value="Glycogen Phosphorylase B"/>
    <property type="match status" value="2"/>
</dbReference>
<dbReference type="AlphaFoldDB" id="A0A3B0Y037"/>
<reference evidence="3" key="1">
    <citation type="submission" date="2018-06" db="EMBL/GenBank/DDBJ databases">
        <authorList>
            <person name="Zhirakovskaya E."/>
        </authorList>
    </citation>
    <scope>NUCLEOTIDE SEQUENCE</scope>
</reference>
<keyword evidence="3" id="KW-0328">Glycosyltransferase</keyword>
<sequence>MNILACTSSDCSFNSLRPEHEIYVSLAKAGHNVTVITHKNAPYKKIFSKNNITVIEKPITKKISFSSIRLIRNTIKQNSIDIVYATNSKSIPNAAFACIGLPAKLVAYRGTASGLYWHDPGNYLGTLHPRVNGIVCVSEYVYNYVASKKVLKNKKKVCIYKGHKLSWYKNKPADLNEFNIKPDDFTAICVTNARPHKGIHIALEATNKLADIKDFHLLLVGNGMEKEPYKSLIHNSKMKNRIHLAGYRNDAPELIAASRILIQPSIAGEGLPRVVLESLAYGTPVVASANPGSMEIIDDGYNGCIVPVGDSNAIADAVHKLNNEPELLNLLSKNSHHVLEGKMSHEKTVEKYITYFESLLEN</sequence>
<dbReference type="Pfam" id="PF00534">
    <property type="entry name" value="Glycos_transf_1"/>
    <property type="match status" value="1"/>
</dbReference>
<accession>A0A3B0Y037</accession>
<dbReference type="InterPro" id="IPR028098">
    <property type="entry name" value="Glyco_trans_4-like_N"/>
</dbReference>
<feature type="domain" description="Glycosyl transferase family 1" evidence="1">
    <location>
        <begin position="173"/>
        <end position="335"/>
    </location>
</feature>
<dbReference type="Pfam" id="PF13439">
    <property type="entry name" value="Glyco_transf_4"/>
    <property type="match status" value="1"/>
</dbReference>